<dbReference type="CDD" id="cd01092">
    <property type="entry name" value="APP-like"/>
    <property type="match status" value="1"/>
</dbReference>
<dbReference type="AlphaFoldDB" id="A0A1G2CFP4"/>
<name>A0A1G2CFP4_9BACT</name>
<dbReference type="InterPro" id="IPR050659">
    <property type="entry name" value="Peptidase_M24B"/>
</dbReference>
<dbReference type="InterPro" id="IPR029149">
    <property type="entry name" value="Creatin/AminoP/Spt16_N"/>
</dbReference>
<dbReference type="Pfam" id="PF01321">
    <property type="entry name" value="Creatinase_N"/>
    <property type="match status" value="1"/>
</dbReference>
<evidence type="ECO:0008006" key="5">
    <source>
        <dbReference type="Google" id="ProtNLM"/>
    </source>
</evidence>
<dbReference type="InterPro" id="IPR036005">
    <property type="entry name" value="Creatinase/aminopeptidase-like"/>
</dbReference>
<dbReference type="InterPro" id="IPR000587">
    <property type="entry name" value="Creatinase_N"/>
</dbReference>
<dbReference type="Pfam" id="PF00557">
    <property type="entry name" value="Peptidase_M24"/>
    <property type="match status" value="1"/>
</dbReference>
<dbReference type="Proteomes" id="UP000176287">
    <property type="component" value="Unassembled WGS sequence"/>
</dbReference>
<dbReference type="SUPFAM" id="SSF53092">
    <property type="entry name" value="Creatinase/prolidase N-terminal domain"/>
    <property type="match status" value="1"/>
</dbReference>
<accession>A0A1G2CFP4</accession>
<evidence type="ECO:0000313" key="4">
    <source>
        <dbReference type="Proteomes" id="UP000176287"/>
    </source>
</evidence>
<dbReference type="EMBL" id="MHKZ01000026">
    <property type="protein sequence ID" value="OGZ00224.1"/>
    <property type="molecule type" value="Genomic_DNA"/>
</dbReference>
<feature type="domain" description="Creatinase N-terminal" evidence="2">
    <location>
        <begin position="8"/>
        <end position="139"/>
    </location>
</feature>
<evidence type="ECO:0000259" key="1">
    <source>
        <dbReference type="Pfam" id="PF00557"/>
    </source>
</evidence>
<dbReference type="Gene3D" id="3.40.350.10">
    <property type="entry name" value="Creatinase/prolidase N-terminal domain"/>
    <property type="match status" value="1"/>
</dbReference>
<dbReference type="PANTHER" id="PTHR46112">
    <property type="entry name" value="AMINOPEPTIDASE"/>
    <property type="match status" value="1"/>
</dbReference>
<organism evidence="3 4">
    <name type="scientific">Candidatus Liptonbacteria bacterium RIFCSPLOWO2_01_FULL_45_15</name>
    <dbReference type="NCBI Taxonomy" id="1798649"/>
    <lineage>
        <taxon>Bacteria</taxon>
        <taxon>Candidatus Liptoniibacteriota</taxon>
    </lineage>
</organism>
<comment type="caution">
    <text evidence="3">The sequence shown here is derived from an EMBL/GenBank/DDBJ whole genome shotgun (WGS) entry which is preliminary data.</text>
</comment>
<dbReference type="STRING" id="1798649.A3B13_00140"/>
<gene>
    <name evidence="3" type="ORF">A3B13_00140</name>
</gene>
<dbReference type="Gene3D" id="3.90.230.10">
    <property type="entry name" value="Creatinase/methionine aminopeptidase superfamily"/>
    <property type="match status" value="1"/>
</dbReference>
<dbReference type="InterPro" id="IPR000994">
    <property type="entry name" value="Pept_M24"/>
</dbReference>
<protein>
    <recommendedName>
        <fullName evidence="5">Xaa-Pro dipeptidase</fullName>
    </recommendedName>
</protein>
<sequence>MDSHRARRIEKILAEVHSVKADAFLVFNHELSGQPGTKYLSGFSGTESVLLIAENGRFIFTDGRYFSQAKEGCPDFELVPTGRSLFWEELEKICRKLDLKKIIFDSVRTNYGQVSRLKERMGNVSIIGVENILQKIRVVKDEAELEQIQQAVSISTKSFNELLSFIKEGVTENELSWKLETLMRENGAEKISFALIVASGQNGAKPHARATNKKVAKGELITFDFGCFYNGYASDITRTVALGNVSDKLAEIYETVKTAQELGCKAVKAGISGSEIDKICRDYISSKGYGEYFLHGTGHGAGMEVHELPYVSASNKEPLPENSVITVEPGIYIEGIGGVRIEDTVAVKKDGSINMSGGFSKELIVL</sequence>
<evidence type="ECO:0000313" key="3">
    <source>
        <dbReference type="EMBL" id="OGZ00224.1"/>
    </source>
</evidence>
<evidence type="ECO:0000259" key="2">
    <source>
        <dbReference type="Pfam" id="PF01321"/>
    </source>
</evidence>
<reference evidence="3 4" key="1">
    <citation type="journal article" date="2016" name="Nat. Commun.">
        <title>Thousands of microbial genomes shed light on interconnected biogeochemical processes in an aquifer system.</title>
        <authorList>
            <person name="Anantharaman K."/>
            <person name="Brown C.T."/>
            <person name="Hug L.A."/>
            <person name="Sharon I."/>
            <person name="Castelle C.J."/>
            <person name="Probst A.J."/>
            <person name="Thomas B.C."/>
            <person name="Singh A."/>
            <person name="Wilkins M.J."/>
            <person name="Karaoz U."/>
            <person name="Brodie E.L."/>
            <person name="Williams K.H."/>
            <person name="Hubbard S.S."/>
            <person name="Banfield J.F."/>
        </authorList>
    </citation>
    <scope>NUCLEOTIDE SEQUENCE [LARGE SCALE GENOMIC DNA]</scope>
</reference>
<proteinExistence type="predicted"/>
<dbReference type="SUPFAM" id="SSF55920">
    <property type="entry name" value="Creatinase/aminopeptidase"/>
    <property type="match status" value="1"/>
</dbReference>
<dbReference type="PANTHER" id="PTHR46112:SF3">
    <property type="entry name" value="AMINOPEPTIDASE YPDF"/>
    <property type="match status" value="1"/>
</dbReference>
<feature type="domain" description="Peptidase M24" evidence="1">
    <location>
        <begin position="146"/>
        <end position="348"/>
    </location>
</feature>